<dbReference type="InterPro" id="IPR040423">
    <property type="entry name" value="PEA_transferase"/>
</dbReference>
<dbReference type="RefSeq" id="WP_182327968.1">
    <property type="nucleotide sequence ID" value="NZ_CP058554.1"/>
</dbReference>
<keyword evidence="2" id="KW-1003">Cell membrane</keyword>
<dbReference type="InterPro" id="IPR012549">
    <property type="entry name" value="EptA-like_N"/>
</dbReference>
<dbReference type="NCBIfam" id="NF028537">
    <property type="entry name" value="P_eth_NH2_trans"/>
    <property type="match status" value="1"/>
</dbReference>
<proteinExistence type="predicted"/>
<dbReference type="InterPro" id="IPR000917">
    <property type="entry name" value="Sulfatase_N"/>
</dbReference>
<dbReference type="Gene3D" id="3.40.720.10">
    <property type="entry name" value="Alkaline Phosphatase, subunit A"/>
    <property type="match status" value="1"/>
</dbReference>
<evidence type="ECO:0000259" key="9">
    <source>
        <dbReference type="Pfam" id="PF00884"/>
    </source>
</evidence>
<dbReference type="AlphaFoldDB" id="A0A7G5EH98"/>
<evidence type="ECO:0000256" key="8">
    <source>
        <dbReference type="SAM" id="Phobius"/>
    </source>
</evidence>
<dbReference type="Pfam" id="PF08019">
    <property type="entry name" value="EptA_B_N"/>
    <property type="match status" value="1"/>
</dbReference>
<dbReference type="GO" id="GO:0009244">
    <property type="term" value="P:lipopolysaccharide core region biosynthetic process"/>
    <property type="evidence" value="ECO:0007669"/>
    <property type="project" value="TreeGrafter"/>
</dbReference>
<protein>
    <submittedName>
        <fullName evidence="11">Phosphoethanolamine--lipid A transferase</fullName>
    </submittedName>
</protein>
<keyword evidence="12" id="KW-1185">Reference proteome</keyword>
<dbReference type="KEGG" id="cpis:HS961_11320"/>
<evidence type="ECO:0000256" key="2">
    <source>
        <dbReference type="ARBA" id="ARBA00022475"/>
    </source>
</evidence>
<feature type="transmembrane region" description="Helical" evidence="8">
    <location>
        <begin position="77"/>
        <end position="96"/>
    </location>
</feature>
<evidence type="ECO:0000259" key="10">
    <source>
        <dbReference type="Pfam" id="PF08019"/>
    </source>
</evidence>
<dbReference type="Proteomes" id="UP000515240">
    <property type="component" value="Chromosome"/>
</dbReference>
<keyword evidence="3" id="KW-0997">Cell inner membrane</keyword>
<dbReference type="GO" id="GO:0016776">
    <property type="term" value="F:phosphotransferase activity, phosphate group as acceptor"/>
    <property type="evidence" value="ECO:0007669"/>
    <property type="project" value="TreeGrafter"/>
</dbReference>
<keyword evidence="5 8" id="KW-0812">Transmembrane</keyword>
<keyword evidence="4 11" id="KW-0808">Transferase</keyword>
<evidence type="ECO:0000256" key="5">
    <source>
        <dbReference type="ARBA" id="ARBA00022692"/>
    </source>
</evidence>
<feature type="transmembrane region" description="Helical" evidence="8">
    <location>
        <begin position="12"/>
        <end position="32"/>
    </location>
</feature>
<reference evidence="11 12" key="1">
    <citation type="journal article" date="2020" name="G3 (Bethesda)">
        <title>CeMbio - The Caenorhabditis elegans Microbiome Resource.</title>
        <authorList>
            <person name="Dirksen P."/>
            <person name="Assie A."/>
            <person name="Zimmermann J."/>
            <person name="Zhang F."/>
            <person name="Tietje A.M."/>
            <person name="Marsh S.A."/>
            <person name="Felix M.A."/>
            <person name="Shapira M."/>
            <person name="Kaleta C."/>
            <person name="Schulenburg H."/>
            <person name="Samuel B."/>
        </authorList>
    </citation>
    <scope>NUCLEOTIDE SEQUENCE [LARGE SCALE GENOMIC DNA]</scope>
    <source>
        <strain evidence="11 12">BIGb0172</strain>
    </source>
</reference>
<gene>
    <name evidence="11" type="ORF">HS961_11320</name>
</gene>
<dbReference type="PANTHER" id="PTHR30443">
    <property type="entry name" value="INNER MEMBRANE PROTEIN"/>
    <property type="match status" value="1"/>
</dbReference>
<evidence type="ECO:0000256" key="6">
    <source>
        <dbReference type="ARBA" id="ARBA00022989"/>
    </source>
</evidence>
<feature type="transmembrane region" description="Helical" evidence="8">
    <location>
        <begin position="116"/>
        <end position="142"/>
    </location>
</feature>
<sequence length="557" mass="62800">MLRLLTSLRLNPVQLTWVVALFFTTIGNLVLWKTLRAEVEVNSLHSLLFFLSLPVFLFCFFNLLLSPLLALPYLRKPVLALLVIISASCSYFMHHYQVLIDRNMVQNFFETNQAEFSSYFSVPLLLTILVLGVLPAALMVFLPSKKLRSPWTTATWWLCNITVTSLVLAAVAMLFYKDYASLLRNHREIRNQVLFFNFVHNTRSYLKRKHQARVQPLRAVAEDARRTLDVGSKRPKLVIAVIGETARAQNFQLNGYPRATNPELSQRDDIISFKNMSSCGTSTAVSLPCMFSRMTRPQFDHVRAATEENLLDVLQRTGIDVLWRNNNNGGCKGVCARVPTDDMPKLKVAELCVNKDGTCYDDVLLHALDARIQAMQGDGLVVLHQLGSHGPTYFERYPAADAVFGPTCDSNQIQKCSNEALTNTYDNTLVYTDRKLRKTIALLQRHAAERDVAMVYVSDHGESLGEKGLYLHGTPYLIAPKEQIQVPMLMWFSPGFAQNARLDLGCLRQHADSQAYSHDHFYHSMLGLFNVETSVYTAELDLFSPCRLGGNAAALHG</sequence>
<dbReference type="InterPro" id="IPR017850">
    <property type="entry name" value="Alkaline_phosphatase_core_sf"/>
</dbReference>
<accession>A0A7G5EH98</accession>
<comment type="subcellular location">
    <subcellularLocation>
        <location evidence="1">Cell inner membrane</location>
        <topology evidence="1">Multi-pass membrane protein</topology>
    </subcellularLocation>
</comment>
<evidence type="ECO:0000256" key="3">
    <source>
        <dbReference type="ARBA" id="ARBA00022519"/>
    </source>
</evidence>
<feature type="transmembrane region" description="Helical" evidence="8">
    <location>
        <begin position="154"/>
        <end position="176"/>
    </location>
</feature>
<evidence type="ECO:0000313" key="12">
    <source>
        <dbReference type="Proteomes" id="UP000515240"/>
    </source>
</evidence>
<feature type="domain" description="Phosphoethanolamine transferase N-terminal" evidence="10">
    <location>
        <begin position="57"/>
        <end position="209"/>
    </location>
</feature>
<evidence type="ECO:0000313" key="11">
    <source>
        <dbReference type="EMBL" id="QMV73373.1"/>
    </source>
</evidence>
<organism evidence="11 12">
    <name type="scientific">Comamonas piscis</name>
    <dbReference type="NCBI Taxonomy" id="1562974"/>
    <lineage>
        <taxon>Bacteria</taxon>
        <taxon>Pseudomonadati</taxon>
        <taxon>Pseudomonadota</taxon>
        <taxon>Betaproteobacteria</taxon>
        <taxon>Burkholderiales</taxon>
        <taxon>Comamonadaceae</taxon>
        <taxon>Comamonas</taxon>
    </lineage>
</organism>
<dbReference type="EMBL" id="CP058554">
    <property type="protein sequence ID" value="QMV73373.1"/>
    <property type="molecule type" value="Genomic_DNA"/>
</dbReference>
<dbReference type="PANTHER" id="PTHR30443:SF0">
    <property type="entry name" value="PHOSPHOETHANOLAMINE TRANSFERASE EPTA"/>
    <property type="match status" value="1"/>
</dbReference>
<dbReference type="Pfam" id="PF00884">
    <property type="entry name" value="Sulfatase"/>
    <property type="match status" value="1"/>
</dbReference>
<dbReference type="GO" id="GO:0005886">
    <property type="term" value="C:plasma membrane"/>
    <property type="evidence" value="ECO:0007669"/>
    <property type="project" value="UniProtKB-SubCell"/>
</dbReference>
<dbReference type="CDD" id="cd16017">
    <property type="entry name" value="LptA"/>
    <property type="match status" value="1"/>
</dbReference>
<evidence type="ECO:0000256" key="4">
    <source>
        <dbReference type="ARBA" id="ARBA00022679"/>
    </source>
</evidence>
<keyword evidence="7 8" id="KW-0472">Membrane</keyword>
<feature type="domain" description="Sulfatase N-terminal" evidence="9">
    <location>
        <begin position="237"/>
        <end position="531"/>
    </location>
</feature>
<keyword evidence="6 8" id="KW-1133">Transmembrane helix</keyword>
<dbReference type="InterPro" id="IPR058130">
    <property type="entry name" value="PEA_transf_C"/>
</dbReference>
<evidence type="ECO:0000256" key="1">
    <source>
        <dbReference type="ARBA" id="ARBA00004429"/>
    </source>
</evidence>
<name>A0A7G5EH98_9BURK</name>
<dbReference type="SUPFAM" id="SSF53649">
    <property type="entry name" value="Alkaline phosphatase-like"/>
    <property type="match status" value="1"/>
</dbReference>
<evidence type="ECO:0000256" key="7">
    <source>
        <dbReference type="ARBA" id="ARBA00023136"/>
    </source>
</evidence>
<feature type="transmembrane region" description="Helical" evidence="8">
    <location>
        <begin position="44"/>
        <end position="65"/>
    </location>
</feature>